<dbReference type="Gene3D" id="3.40.630.10">
    <property type="entry name" value="Zn peptidases"/>
    <property type="match status" value="1"/>
</dbReference>
<feature type="binding site" evidence="2">
    <location>
        <position position="102"/>
    </location>
    <ligand>
        <name>Mn(2+)</name>
        <dbReference type="ChEBI" id="CHEBI:29035"/>
        <label>2</label>
    </ligand>
</feature>
<dbReference type="GO" id="GO:0050118">
    <property type="term" value="F:N-acetyldiaminopimelate deacetylase activity"/>
    <property type="evidence" value="ECO:0007669"/>
    <property type="project" value="UniProtKB-ARBA"/>
</dbReference>
<dbReference type="Pfam" id="PF01546">
    <property type="entry name" value="Peptidase_M20"/>
    <property type="match status" value="1"/>
</dbReference>
<dbReference type="InterPro" id="IPR017439">
    <property type="entry name" value="Amidohydrolase"/>
</dbReference>
<evidence type="ECO:0000313" key="4">
    <source>
        <dbReference type="EMBL" id="MST55579.1"/>
    </source>
</evidence>
<evidence type="ECO:0000256" key="2">
    <source>
        <dbReference type="PIRSR" id="PIRSR005962-1"/>
    </source>
</evidence>
<dbReference type="AlphaFoldDB" id="A0A6L5YBJ8"/>
<comment type="cofactor">
    <cofactor evidence="2">
        <name>Mn(2+)</name>
        <dbReference type="ChEBI" id="CHEBI:29035"/>
    </cofactor>
    <text evidence="2">The Mn(2+) ion enhances activity.</text>
</comment>
<evidence type="ECO:0000259" key="3">
    <source>
        <dbReference type="Pfam" id="PF07687"/>
    </source>
</evidence>
<dbReference type="SUPFAM" id="SSF53187">
    <property type="entry name" value="Zn-dependent exopeptidases"/>
    <property type="match status" value="1"/>
</dbReference>
<dbReference type="Gene3D" id="3.30.70.360">
    <property type="match status" value="1"/>
</dbReference>
<feature type="binding site" evidence="2">
    <location>
        <position position="138"/>
    </location>
    <ligand>
        <name>Mn(2+)</name>
        <dbReference type="ChEBI" id="CHEBI:29035"/>
        <label>2</label>
    </ligand>
</feature>
<dbReference type="InterPro" id="IPR002933">
    <property type="entry name" value="Peptidase_M20"/>
</dbReference>
<dbReference type="Pfam" id="PF07687">
    <property type="entry name" value="M20_dimer"/>
    <property type="match status" value="1"/>
</dbReference>
<dbReference type="FunFam" id="3.30.70.360:FF:000001">
    <property type="entry name" value="N-acetyldiaminopimelate deacetylase"/>
    <property type="match status" value="1"/>
</dbReference>
<dbReference type="PANTHER" id="PTHR11014">
    <property type="entry name" value="PEPTIDASE M20 FAMILY MEMBER"/>
    <property type="match status" value="1"/>
</dbReference>
<dbReference type="SUPFAM" id="SSF55031">
    <property type="entry name" value="Bacterial exopeptidase dimerisation domain"/>
    <property type="match status" value="1"/>
</dbReference>
<feature type="binding site" evidence="2">
    <location>
        <position position="104"/>
    </location>
    <ligand>
        <name>Mn(2+)</name>
        <dbReference type="ChEBI" id="CHEBI:29035"/>
        <label>2</label>
    </ligand>
</feature>
<keyword evidence="1 4" id="KW-0378">Hydrolase</keyword>
<dbReference type="InterPro" id="IPR036264">
    <property type="entry name" value="Bact_exopeptidase_dim_dom"/>
</dbReference>
<dbReference type="GO" id="GO:0019877">
    <property type="term" value="P:diaminopimelate biosynthetic process"/>
    <property type="evidence" value="ECO:0007669"/>
    <property type="project" value="UniProtKB-ARBA"/>
</dbReference>
<gene>
    <name evidence="4" type="ORF">FYJ74_05965</name>
</gene>
<dbReference type="PANTHER" id="PTHR11014:SF63">
    <property type="entry name" value="METALLOPEPTIDASE, PUTATIVE (AFU_ORTHOLOGUE AFUA_6G09600)-RELATED"/>
    <property type="match status" value="1"/>
</dbReference>
<keyword evidence="5" id="KW-1185">Reference proteome</keyword>
<dbReference type="RefSeq" id="WP_154528670.1">
    <property type="nucleotide sequence ID" value="NZ_VUNH01000005.1"/>
</dbReference>
<name>A0A6L5YBJ8_9BACT</name>
<protein>
    <submittedName>
        <fullName evidence="4">Amidohydrolase</fullName>
    </submittedName>
</protein>
<comment type="caution">
    <text evidence="4">The sequence shown here is derived from an EMBL/GenBank/DDBJ whole genome shotgun (WGS) entry which is preliminary data.</text>
</comment>
<feature type="binding site" evidence="2">
    <location>
        <position position="360"/>
    </location>
    <ligand>
        <name>Mn(2+)</name>
        <dbReference type="ChEBI" id="CHEBI:29035"/>
        <label>2</label>
    </ligand>
</feature>
<dbReference type="GO" id="GO:0046872">
    <property type="term" value="F:metal ion binding"/>
    <property type="evidence" value="ECO:0007669"/>
    <property type="project" value="UniProtKB-KW"/>
</dbReference>
<dbReference type="Proteomes" id="UP000473699">
    <property type="component" value="Unassembled WGS sequence"/>
</dbReference>
<sequence>MDIKALADKYESYIIERRRYYHSCPELSGEEKETRAQLRRDLEAMGVTDIRELENCCGLTATIHGGHPGKTVALRSDIDALPVKEQTGLPFASKNEGKMHACGHDNHMAMLLGAARILNEVKDELHGDVRLIIQPAEEVATGAKAMLAEGALDGVEAIYGAHIWGVLESGLIDVTPGNRMACCHQFKITVTGVSAHGSAPHLGIDAIAVSAAIVNNLQQCVSRMNDPLNPLVLTVGTIHGGDRWNCVPREVEMEGTVRTFKADTSVEEAMRRVIADTASAFGAAGTLEYKYLTLPVINEDEQLNRIAHDAVVKLYGEEGVGHMPAIMGSEDFSWFGEKCRYIFGFIGSRNEEKGYVYTNHQEKYDVDESILKRGSAVMAQFAADFLTEAAR</sequence>
<dbReference type="EMBL" id="VUNH01000005">
    <property type="protein sequence ID" value="MST55579.1"/>
    <property type="molecule type" value="Genomic_DNA"/>
</dbReference>
<dbReference type="InterPro" id="IPR011650">
    <property type="entry name" value="Peptidase_M20_dimer"/>
</dbReference>
<dbReference type="NCBIfam" id="TIGR01891">
    <property type="entry name" value="amidohydrolases"/>
    <property type="match status" value="1"/>
</dbReference>
<evidence type="ECO:0000313" key="5">
    <source>
        <dbReference type="Proteomes" id="UP000473699"/>
    </source>
</evidence>
<reference evidence="4 5" key="1">
    <citation type="submission" date="2019-08" db="EMBL/GenBank/DDBJ databases">
        <title>In-depth cultivation of the pig gut microbiome towards novel bacterial diversity and tailored functional studies.</title>
        <authorList>
            <person name="Wylensek D."/>
            <person name="Hitch T.C.A."/>
            <person name="Clavel T."/>
        </authorList>
    </citation>
    <scope>NUCLEOTIDE SEQUENCE [LARGE SCALE GENOMIC DNA]</scope>
    <source>
        <strain evidence="4 5">SM-530-WT-4B</strain>
    </source>
</reference>
<evidence type="ECO:0000256" key="1">
    <source>
        <dbReference type="ARBA" id="ARBA00022801"/>
    </source>
</evidence>
<organism evidence="4 5">
    <name type="scientific">Pyramidobacter porci</name>
    <dbReference type="NCBI Taxonomy" id="2605789"/>
    <lineage>
        <taxon>Bacteria</taxon>
        <taxon>Thermotogati</taxon>
        <taxon>Synergistota</taxon>
        <taxon>Synergistia</taxon>
        <taxon>Synergistales</taxon>
        <taxon>Dethiosulfovibrionaceae</taxon>
        <taxon>Pyramidobacter</taxon>
    </lineage>
</organism>
<keyword evidence="2" id="KW-0464">Manganese</keyword>
<proteinExistence type="predicted"/>
<feature type="domain" description="Peptidase M20 dimerisation" evidence="3">
    <location>
        <begin position="185"/>
        <end position="274"/>
    </location>
</feature>
<keyword evidence="2" id="KW-0479">Metal-binding</keyword>
<accession>A0A6L5YBJ8</accession>
<dbReference type="PIRSF" id="PIRSF005962">
    <property type="entry name" value="Pept_M20D_amidohydro"/>
    <property type="match status" value="1"/>
</dbReference>
<feature type="binding site" evidence="2">
    <location>
        <position position="162"/>
    </location>
    <ligand>
        <name>Mn(2+)</name>
        <dbReference type="ChEBI" id="CHEBI:29035"/>
        <label>2</label>
    </ligand>
</feature>